<feature type="transmembrane region" description="Helical" evidence="6">
    <location>
        <begin position="638"/>
        <end position="656"/>
    </location>
</feature>
<feature type="transmembrane region" description="Helical" evidence="6">
    <location>
        <begin position="367"/>
        <end position="385"/>
    </location>
</feature>
<evidence type="ECO:0000313" key="8">
    <source>
        <dbReference type="EMBL" id="MCX2966467.1"/>
    </source>
</evidence>
<evidence type="ECO:0000256" key="1">
    <source>
        <dbReference type="ARBA" id="ARBA00004651"/>
    </source>
</evidence>
<dbReference type="Proteomes" id="UP001143347">
    <property type="component" value="Unassembled WGS sequence"/>
</dbReference>
<feature type="transmembrane region" description="Helical" evidence="6">
    <location>
        <begin position="281"/>
        <end position="301"/>
    </location>
</feature>
<keyword evidence="2" id="KW-1003">Cell membrane</keyword>
<evidence type="ECO:0000256" key="6">
    <source>
        <dbReference type="SAM" id="Phobius"/>
    </source>
</evidence>
<proteinExistence type="predicted"/>
<feature type="domain" description="Membrane transport protein MMPL" evidence="7">
    <location>
        <begin position="477"/>
        <end position="700"/>
    </location>
</feature>
<evidence type="ECO:0000256" key="3">
    <source>
        <dbReference type="ARBA" id="ARBA00022692"/>
    </source>
</evidence>
<feature type="transmembrane region" description="Helical" evidence="6">
    <location>
        <begin position="187"/>
        <end position="220"/>
    </location>
</feature>
<feature type="transmembrane region" description="Helical" evidence="6">
    <location>
        <begin position="662"/>
        <end position="683"/>
    </location>
</feature>
<dbReference type="InterPro" id="IPR004869">
    <property type="entry name" value="MMPL_dom"/>
</dbReference>
<keyword evidence="3 6" id="KW-0812">Transmembrane</keyword>
<feature type="transmembrane region" description="Helical" evidence="6">
    <location>
        <begin position="307"/>
        <end position="332"/>
    </location>
</feature>
<feature type="transmembrane region" description="Helical" evidence="6">
    <location>
        <begin position="232"/>
        <end position="253"/>
    </location>
</feature>
<feature type="transmembrane region" description="Helical" evidence="6">
    <location>
        <begin position="554"/>
        <end position="574"/>
    </location>
</feature>
<evidence type="ECO:0000256" key="4">
    <source>
        <dbReference type="ARBA" id="ARBA00022989"/>
    </source>
</evidence>
<feature type="transmembrane region" description="Helical" evidence="6">
    <location>
        <begin position="14"/>
        <end position="34"/>
    </location>
</feature>
<dbReference type="AlphaFoldDB" id="A0A9X3D851"/>
<dbReference type="Pfam" id="PF03176">
    <property type="entry name" value="MMPL"/>
    <property type="match status" value="2"/>
</dbReference>
<protein>
    <submittedName>
        <fullName evidence="8">MMPL family transporter</fullName>
    </submittedName>
</protein>
<comment type="caution">
    <text evidence="8">The sequence shown here is derived from an EMBL/GenBank/DDBJ whole genome shotgun (WGS) entry which is preliminary data.</text>
</comment>
<feature type="transmembrane region" description="Helical" evidence="6">
    <location>
        <begin position="523"/>
        <end position="542"/>
    </location>
</feature>
<evidence type="ECO:0000313" key="9">
    <source>
        <dbReference type="Proteomes" id="UP001143347"/>
    </source>
</evidence>
<dbReference type="PANTHER" id="PTHR33406:SF13">
    <property type="entry name" value="MEMBRANE PROTEIN YDFJ"/>
    <property type="match status" value="1"/>
</dbReference>
<sequence>MFTSVAGWTVRNRWSVVAGWAVALVSCVVLAGIFGGDSITNFADDERTESGRALATLNAAAGGSAADEARVVVATPPTVPGGVRNPAVRAEVDALRQRITAVDPDTQMADLYTSDVTGDTAISSDSTVGYTTLTVPAQSDSERADLVAEIKDASSQFDAPDSRVNFAGDWFADEAPAGMGEAIGIGLAMIILLIAFGTVIAAGLPLVTALFGVGVGASVLLLLQNVVDTPSFAVSLTAMLGIGVGIDYALLILTRFRAALADGCAVPDAVLAAMNTAGRSVAFAGATVTIAIAGLLTQGGVIGPTMTLAGCAGVLAVMLAALTLLPALLAIIGTRFNKLAIPGLRTRPGADGALAQRWSRTVQRHPWGGVLVALAILIVLTIPAFDLRLGFGDAGNRPAQDTTRIAYDDLARGFGAGANGPLYLVTELPDGAGGVAELDALATRLEGTDGVATVSPPIPLGRVDGTPVAMLSVTPTTGPQDAETLDLVHRIRADLVPESGLTVELTGAAVGGSDFAELTLDRLPLMVAIVLICSFLLLALAFRSLVVPTKAIVMNLLSLGAAFGVIVAVFQWGWGMELIGIGKIGPTEAWVPIVLFAVAFGLAMDYEVFLVSRIRERYLATGDPTTSVTEGLAKTARVITAAAAIMVCVFASFVFFDDRGLKAMGLGLATAVFIDATVVRMLLVPATMEILGRYNWYWPSWLSRVPSLDGVHRSAVEPDESPAVSTRADVG</sequence>
<gene>
    <name evidence="8" type="ORF">OSB52_20495</name>
</gene>
<evidence type="ECO:0000256" key="2">
    <source>
        <dbReference type="ARBA" id="ARBA00022475"/>
    </source>
</evidence>
<dbReference type="SUPFAM" id="SSF82866">
    <property type="entry name" value="Multidrug efflux transporter AcrB transmembrane domain"/>
    <property type="match status" value="2"/>
</dbReference>
<comment type="subcellular location">
    <subcellularLocation>
        <location evidence="1">Cell membrane</location>
        <topology evidence="1">Multi-pass membrane protein</topology>
    </subcellularLocation>
</comment>
<keyword evidence="4 6" id="KW-1133">Transmembrane helix</keyword>
<dbReference type="InterPro" id="IPR050545">
    <property type="entry name" value="Mycobact_MmpL"/>
</dbReference>
<dbReference type="PANTHER" id="PTHR33406">
    <property type="entry name" value="MEMBRANE PROTEIN MJ1562-RELATED"/>
    <property type="match status" value="1"/>
</dbReference>
<dbReference type="GO" id="GO:0005886">
    <property type="term" value="C:plasma membrane"/>
    <property type="evidence" value="ECO:0007669"/>
    <property type="project" value="UniProtKB-SubCell"/>
</dbReference>
<feature type="transmembrane region" description="Helical" evidence="6">
    <location>
        <begin position="589"/>
        <end position="609"/>
    </location>
</feature>
<organism evidence="8 9">
    <name type="scientific">Gordonia aquimaris</name>
    <dbReference type="NCBI Taxonomy" id="2984863"/>
    <lineage>
        <taxon>Bacteria</taxon>
        <taxon>Bacillati</taxon>
        <taxon>Actinomycetota</taxon>
        <taxon>Actinomycetes</taxon>
        <taxon>Mycobacteriales</taxon>
        <taxon>Gordoniaceae</taxon>
        <taxon>Gordonia</taxon>
    </lineage>
</organism>
<evidence type="ECO:0000256" key="5">
    <source>
        <dbReference type="ARBA" id="ARBA00023136"/>
    </source>
</evidence>
<reference evidence="8" key="1">
    <citation type="submission" date="2022-10" db="EMBL/GenBank/DDBJ databases">
        <title>WGS of marine actinomycetes from Thailand.</title>
        <authorList>
            <person name="Thawai C."/>
        </authorList>
    </citation>
    <scope>NUCLEOTIDE SEQUENCE</scope>
    <source>
        <strain evidence="8">SW21</strain>
    </source>
</reference>
<accession>A0A9X3D851</accession>
<name>A0A9X3D851_9ACTN</name>
<keyword evidence="9" id="KW-1185">Reference proteome</keyword>
<feature type="domain" description="Membrane transport protein MMPL" evidence="7">
    <location>
        <begin position="47"/>
        <end position="366"/>
    </location>
</feature>
<dbReference type="Gene3D" id="1.20.1640.10">
    <property type="entry name" value="Multidrug efflux transporter AcrB transmembrane domain"/>
    <property type="match status" value="2"/>
</dbReference>
<dbReference type="EMBL" id="JAPKFM010000027">
    <property type="protein sequence ID" value="MCX2966467.1"/>
    <property type="molecule type" value="Genomic_DNA"/>
</dbReference>
<dbReference type="RefSeq" id="WP_266063338.1">
    <property type="nucleotide sequence ID" value="NZ_JAPKFM010000027.1"/>
</dbReference>
<keyword evidence="5 6" id="KW-0472">Membrane</keyword>
<evidence type="ECO:0000259" key="7">
    <source>
        <dbReference type="Pfam" id="PF03176"/>
    </source>
</evidence>